<dbReference type="Pfam" id="PF00190">
    <property type="entry name" value="Cupin_1"/>
    <property type="match status" value="2"/>
</dbReference>
<feature type="compositionally biased region" description="Low complexity" evidence="11">
    <location>
        <begin position="180"/>
        <end position="189"/>
    </location>
</feature>
<dbReference type="InterPro" id="IPR006045">
    <property type="entry name" value="Cupin_1"/>
</dbReference>
<dbReference type="CDD" id="cd02242">
    <property type="entry name" value="cupin_11S_legumin_N"/>
    <property type="match status" value="1"/>
</dbReference>
<evidence type="ECO:0000256" key="4">
    <source>
        <dbReference type="ARBA" id="ARBA00022554"/>
    </source>
</evidence>
<evidence type="ECO:0000259" key="12">
    <source>
        <dbReference type="SMART" id="SM00835"/>
    </source>
</evidence>
<dbReference type="GO" id="GO:0045735">
    <property type="term" value="F:nutrient reservoir activity"/>
    <property type="evidence" value="ECO:0007669"/>
    <property type="project" value="UniProtKB-KW"/>
</dbReference>
<evidence type="ECO:0000256" key="2">
    <source>
        <dbReference type="ARBA" id="ARBA00004558"/>
    </source>
</evidence>
<keyword evidence="9 10" id="KW-1015">Disulfide bond</keyword>
<feature type="signal peptide" evidence="10">
    <location>
        <begin position="1"/>
        <end position="21"/>
    </location>
</feature>
<reference evidence="13 14" key="1">
    <citation type="submission" date="2024-08" db="EMBL/GenBank/DDBJ databases">
        <title>Insights into the chromosomal genome structure of Flemingia macrophylla.</title>
        <authorList>
            <person name="Ding Y."/>
            <person name="Zhao Y."/>
            <person name="Bi W."/>
            <person name="Wu M."/>
            <person name="Zhao G."/>
            <person name="Gong Y."/>
            <person name="Li W."/>
            <person name="Zhang P."/>
        </authorList>
    </citation>
    <scope>NUCLEOTIDE SEQUENCE [LARGE SCALE GENOMIC DNA]</scope>
    <source>
        <strain evidence="13">DYQJB</strain>
        <tissue evidence="13">Leaf</tissue>
    </source>
</reference>
<dbReference type="FunFam" id="2.60.120.10:FF:000073">
    <property type="entry name" value="Glycinin G1"/>
    <property type="match status" value="1"/>
</dbReference>
<keyword evidence="4" id="KW-0926">Vacuole</keyword>
<dbReference type="CDD" id="cd02243">
    <property type="entry name" value="cupin_11S_legumin_C"/>
    <property type="match status" value="1"/>
</dbReference>
<keyword evidence="6 10" id="KW-0758">Storage protein</keyword>
<dbReference type="InterPro" id="IPR022379">
    <property type="entry name" value="11S_seedstore_CS"/>
</dbReference>
<organism evidence="13 14">
    <name type="scientific">Flemingia macrophylla</name>
    <dbReference type="NCBI Taxonomy" id="520843"/>
    <lineage>
        <taxon>Eukaryota</taxon>
        <taxon>Viridiplantae</taxon>
        <taxon>Streptophyta</taxon>
        <taxon>Embryophyta</taxon>
        <taxon>Tracheophyta</taxon>
        <taxon>Spermatophyta</taxon>
        <taxon>Magnoliopsida</taxon>
        <taxon>eudicotyledons</taxon>
        <taxon>Gunneridae</taxon>
        <taxon>Pentapetalae</taxon>
        <taxon>rosids</taxon>
        <taxon>fabids</taxon>
        <taxon>Fabales</taxon>
        <taxon>Fabaceae</taxon>
        <taxon>Papilionoideae</taxon>
        <taxon>50 kb inversion clade</taxon>
        <taxon>NPAAA clade</taxon>
        <taxon>indigoferoid/millettioid clade</taxon>
        <taxon>Phaseoleae</taxon>
        <taxon>Flemingia</taxon>
    </lineage>
</organism>
<gene>
    <name evidence="13" type="ORF">Fmac_029987</name>
</gene>
<feature type="compositionally biased region" description="Basic and acidic residues" evidence="11">
    <location>
        <begin position="267"/>
        <end position="283"/>
    </location>
</feature>
<evidence type="ECO:0000256" key="7">
    <source>
        <dbReference type="ARBA" id="ARBA00022824"/>
    </source>
</evidence>
<dbReference type="AlphaFoldDB" id="A0ABD1LCG4"/>
<accession>A0ABD1LCG4</accession>
<evidence type="ECO:0000256" key="11">
    <source>
        <dbReference type="SAM" id="MobiDB-lite"/>
    </source>
</evidence>
<comment type="subcellular location">
    <subcellularLocation>
        <location evidence="1">Endoplasmic reticulum</location>
    </subcellularLocation>
    <subcellularLocation>
        <location evidence="2">Protein storage vacuole</location>
    </subcellularLocation>
</comment>
<evidence type="ECO:0000313" key="13">
    <source>
        <dbReference type="EMBL" id="KAL2321018.1"/>
    </source>
</evidence>
<evidence type="ECO:0000256" key="5">
    <source>
        <dbReference type="ARBA" id="ARBA00022729"/>
    </source>
</evidence>
<dbReference type="GO" id="GO:0005783">
    <property type="term" value="C:endoplasmic reticulum"/>
    <property type="evidence" value="ECO:0007669"/>
    <property type="project" value="UniProtKB-SubCell"/>
</dbReference>
<comment type="caution">
    <text evidence="13">The sequence shown here is derived from an EMBL/GenBank/DDBJ whole genome shotgun (WGS) entry which is preliminary data.</text>
</comment>
<evidence type="ECO:0000256" key="6">
    <source>
        <dbReference type="ARBA" id="ARBA00022761"/>
    </source>
</evidence>
<feature type="region of interest" description="Disordered" evidence="11">
    <location>
        <begin position="226"/>
        <end position="283"/>
    </location>
</feature>
<dbReference type="SMART" id="SM00835">
    <property type="entry name" value="Cupin_1"/>
    <property type="match status" value="2"/>
</dbReference>
<dbReference type="PANTHER" id="PTHR31189">
    <property type="entry name" value="OS03G0336100 PROTEIN-RELATED"/>
    <property type="match status" value="1"/>
</dbReference>
<dbReference type="EMBL" id="JBGMDY010000010">
    <property type="protein sequence ID" value="KAL2321018.1"/>
    <property type="molecule type" value="Genomic_DNA"/>
</dbReference>
<keyword evidence="14" id="KW-1185">Reference proteome</keyword>
<comment type="function">
    <text evidence="10">Seed storage protein.</text>
</comment>
<dbReference type="InterPro" id="IPR050253">
    <property type="entry name" value="Seed_Storage-Functional"/>
</dbReference>
<feature type="domain" description="Cupin type-1" evidence="12">
    <location>
        <begin position="41"/>
        <end position="221"/>
    </location>
</feature>
<dbReference type="PRINTS" id="PR00439">
    <property type="entry name" value="11SGLOBULIN"/>
</dbReference>
<dbReference type="GO" id="GO:0000326">
    <property type="term" value="C:protein storage vacuole"/>
    <property type="evidence" value="ECO:0007669"/>
    <property type="project" value="UniProtKB-SubCell"/>
</dbReference>
<dbReference type="InterPro" id="IPR006044">
    <property type="entry name" value="11S_seedstore_pln"/>
</dbReference>
<comment type="similarity">
    <text evidence="3 10">Belongs to the 11S seed storage protein (globulins) family.</text>
</comment>
<evidence type="ECO:0000313" key="14">
    <source>
        <dbReference type="Proteomes" id="UP001603857"/>
    </source>
</evidence>
<evidence type="ECO:0000256" key="8">
    <source>
        <dbReference type="ARBA" id="ARBA00023129"/>
    </source>
</evidence>
<evidence type="ECO:0000256" key="3">
    <source>
        <dbReference type="ARBA" id="ARBA00007178"/>
    </source>
</evidence>
<dbReference type="Proteomes" id="UP001603857">
    <property type="component" value="Unassembled WGS sequence"/>
</dbReference>
<evidence type="ECO:0000256" key="10">
    <source>
        <dbReference type="RuleBase" id="RU003681"/>
    </source>
</evidence>
<proteinExistence type="inferred from homology"/>
<feature type="chain" id="PRO_5044525380" description="Cupin type-1 domain-containing protein" evidence="10">
    <location>
        <begin position="22"/>
        <end position="466"/>
    </location>
</feature>
<dbReference type="Gene3D" id="2.60.120.10">
    <property type="entry name" value="Jelly Rolls"/>
    <property type="match status" value="2"/>
</dbReference>
<keyword evidence="5 10" id="KW-0732">Signal</keyword>
<dbReference type="InterPro" id="IPR011051">
    <property type="entry name" value="RmlC_Cupin_sf"/>
</dbReference>
<keyword evidence="7" id="KW-0256">Endoplasmic reticulum</keyword>
<evidence type="ECO:0000256" key="9">
    <source>
        <dbReference type="ARBA" id="ARBA00023157"/>
    </source>
</evidence>
<keyword evidence="8 10" id="KW-0708">Seed storage protein</keyword>
<dbReference type="InterPro" id="IPR014710">
    <property type="entry name" value="RmlC-like_jellyroll"/>
</dbReference>
<feature type="region of interest" description="Disordered" evidence="11">
    <location>
        <begin position="180"/>
        <end position="201"/>
    </location>
</feature>
<protein>
    <recommendedName>
        <fullName evidence="12">Cupin type-1 domain-containing protein</fullName>
    </recommendedName>
</protein>
<evidence type="ECO:0000256" key="1">
    <source>
        <dbReference type="ARBA" id="ARBA00004240"/>
    </source>
</evidence>
<comment type="function">
    <text evidence="10">This protein found in the seeds of many leguminous and non-leguminous plants is the source of sulfur-containing amino acids in seed meals.</text>
</comment>
<dbReference type="PANTHER" id="PTHR31189:SF77">
    <property type="entry name" value="GLYCININ G3"/>
    <property type="match status" value="1"/>
</dbReference>
<comment type="subunit">
    <text evidence="10">Hexamer; each subunit is composed of an acidic and a basic chain derived from a single precursor and linked by a disulfide bond.</text>
</comment>
<name>A0ABD1LCG4_9FABA</name>
<feature type="domain" description="Cupin type-1" evidence="12">
    <location>
        <begin position="294"/>
        <end position="443"/>
    </location>
</feature>
<dbReference type="PROSITE" id="PS51257">
    <property type="entry name" value="PROKAR_LIPOPROTEIN"/>
    <property type="match status" value="1"/>
</dbReference>
<sequence length="466" mass="52989">MAKLLPLSLSLCFMLLSGCFAFREQAQQQHQNDFECQLQRLNAHKPDHRIESEGGFIETWNPNTKPFQCAGAALSRCTLQRNALRRPFYTNAPNKFTFNKTFEEPQQSQSHKAQDRHQKVYRFREGDLIAVPTGVAFWMYNDEDTPVVAVSFIHTDSFQNQLDQMPRRFYLAGNQEQEFAQYQQSQKGKQQQEENEGSNIFSGFTPEFLEQALGVDRKIVRNLQGENEDEEKGAIVKVEGGLSVTAPPMRKQQQRPQEEEEEEDDEEKSRSKGKDSHKSKNGIEETICTMRLRHNIGQTSSPDFFNPQAGSITTATSLDFPALFLLKLSAQFGSLRKNAMFVPHYNLNANSIVYALQGRALIQVVNCTGDRVFDGELQEGEVLIVPQNFAVAAKSQSNNFKYVAFKTNDRPMTSTLAGRNSLLNAIPEEVIQHTFNLRSEQARQIKNNNPFNFLVPPLQSHRKDVA</sequence>
<dbReference type="SUPFAM" id="SSF51182">
    <property type="entry name" value="RmlC-like cupins"/>
    <property type="match status" value="1"/>
</dbReference>
<dbReference type="PROSITE" id="PS00305">
    <property type="entry name" value="11S_SEED_STORAGE"/>
    <property type="match status" value="1"/>
</dbReference>